<dbReference type="PANTHER" id="PTHR16140">
    <property type="entry name" value="NON-STRUCTURAL MAINTENANCE OF CHROMOSOMES ELEMENT 4"/>
    <property type="match status" value="1"/>
</dbReference>
<sequence length="322" mass="36879">MPRQSQVNGNVYDPDQDPEEKRNLRRQYRSLYKSTTEDAQGHTRDLTTEQLVEKVKQSDSLFDQVKGTAEATLDSNFLMTVTQMGQAQARAMKAGAGAFDVDDFVTRLVSFMSRNQGVAVPADLESDDEQDYVGEPLDYARIGRRVLAKSRRIPVMDFMLGPLSIEQKKRAVVKRATLQKDERDKKKPQEITENDITRSENETTKNVATVERILTHQEGAVNLFRLIVNPRDFGQSVENLFYLSFLIRDGKCALDFEDGEPLIYITEQPTEDDYAQGLRKQQMVMEFDMATWRRAIEVFNITEPMIPQRAKSTMRIGGKWYG</sequence>
<evidence type="ECO:0000256" key="3">
    <source>
        <dbReference type="ARBA" id="ARBA00022763"/>
    </source>
</evidence>
<dbReference type="PANTHER" id="PTHR16140:SF0">
    <property type="entry name" value="NON-STRUCTURAL MAINTENANCE OF CHROMOSOMES ELEMENT 4"/>
    <property type="match status" value="1"/>
</dbReference>
<dbReference type="AlphaFoldDB" id="S8DJM1"/>
<evidence type="ECO:0000313" key="11">
    <source>
        <dbReference type="EMBL" id="EPS93751.1"/>
    </source>
</evidence>
<comment type="function">
    <text evidence="7">Component of the SMC5-SMC6 complex, that promotes sister chromatid alignment after DNA damage and facilitates double-stranded DNA breaks (DSBs) repair via homologous recombination between sister chromatids.</text>
</comment>
<evidence type="ECO:0000313" key="12">
    <source>
        <dbReference type="Proteomes" id="UP000015241"/>
    </source>
</evidence>
<dbReference type="GO" id="GO:0030915">
    <property type="term" value="C:Smc5-Smc6 complex"/>
    <property type="evidence" value="ECO:0007669"/>
    <property type="project" value="UniProtKB-UniRule"/>
</dbReference>
<dbReference type="Proteomes" id="UP000015241">
    <property type="component" value="Unassembled WGS sequence"/>
</dbReference>
<keyword evidence="3 7" id="KW-0227">DNA damage</keyword>
<organism evidence="11 12">
    <name type="scientific">Fomitopsis schrenkii</name>
    <name type="common">Brown rot fungus</name>
    <dbReference type="NCBI Taxonomy" id="2126942"/>
    <lineage>
        <taxon>Eukaryota</taxon>
        <taxon>Fungi</taxon>
        <taxon>Dikarya</taxon>
        <taxon>Basidiomycota</taxon>
        <taxon>Agaricomycotina</taxon>
        <taxon>Agaricomycetes</taxon>
        <taxon>Polyporales</taxon>
        <taxon>Fomitopsis</taxon>
    </lineage>
</organism>
<evidence type="ECO:0000259" key="10">
    <source>
        <dbReference type="Pfam" id="PF15412"/>
    </source>
</evidence>
<dbReference type="Pfam" id="PF15412">
    <property type="entry name" value="Nse4-Nse3_bdg"/>
    <property type="match status" value="1"/>
</dbReference>
<feature type="domain" description="Non-structural maintenance of chromosome element 4 C-terminal" evidence="9">
    <location>
        <begin position="221"/>
        <end position="306"/>
    </location>
</feature>
<dbReference type="InterPro" id="IPR014854">
    <property type="entry name" value="Nse4_C"/>
</dbReference>
<keyword evidence="5 7" id="KW-0234">DNA repair</keyword>
<proteinExistence type="inferred from homology"/>
<evidence type="ECO:0000256" key="5">
    <source>
        <dbReference type="ARBA" id="ARBA00023204"/>
    </source>
</evidence>
<comment type="similarity">
    <text evidence="2 7">Belongs to the NSE4 family.</text>
</comment>
<dbReference type="OrthoDB" id="361242at2759"/>
<dbReference type="FunCoup" id="S8DJM1">
    <property type="interactions" value="247"/>
</dbReference>
<evidence type="ECO:0000259" key="9">
    <source>
        <dbReference type="Pfam" id="PF08743"/>
    </source>
</evidence>
<accession>S8DJM1</accession>
<evidence type="ECO:0000256" key="4">
    <source>
        <dbReference type="ARBA" id="ARBA00023172"/>
    </source>
</evidence>
<dbReference type="Pfam" id="PF08743">
    <property type="entry name" value="Nse4_C"/>
    <property type="match status" value="1"/>
</dbReference>
<evidence type="ECO:0000256" key="1">
    <source>
        <dbReference type="ARBA" id="ARBA00004123"/>
    </source>
</evidence>
<reference evidence="11 12" key="1">
    <citation type="journal article" date="2012" name="Science">
        <title>The Paleozoic origin of enzymatic lignin decomposition reconstructed from 31 fungal genomes.</title>
        <authorList>
            <person name="Floudas D."/>
            <person name="Binder M."/>
            <person name="Riley R."/>
            <person name="Barry K."/>
            <person name="Blanchette R.A."/>
            <person name="Henrissat B."/>
            <person name="Martinez A.T."/>
            <person name="Otillar R."/>
            <person name="Spatafora J.W."/>
            <person name="Yadav J.S."/>
            <person name="Aerts A."/>
            <person name="Benoit I."/>
            <person name="Boyd A."/>
            <person name="Carlson A."/>
            <person name="Copeland A."/>
            <person name="Coutinho P.M."/>
            <person name="de Vries R.P."/>
            <person name="Ferreira P."/>
            <person name="Findley K."/>
            <person name="Foster B."/>
            <person name="Gaskell J."/>
            <person name="Glotzer D."/>
            <person name="Gorecki P."/>
            <person name="Heitman J."/>
            <person name="Hesse C."/>
            <person name="Hori C."/>
            <person name="Igarashi K."/>
            <person name="Jurgens J.A."/>
            <person name="Kallen N."/>
            <person name="Kersten P."/>
            <person name="Kohler A."/>
            <person name="Kuees U."/>
            <person name="Kumar T.K.A."/>
            <person name="Kuo A."/>
            <person name="LaButti K."/>
            <person name="Larrondo L.F."/>
            <person name="Lindquist E."/>
            <person name="Ling A."/>
            <person name="Lombard V."/>
            <person name="Lucas S."/>
            <person name="Lundell T."/>
            <person name="Martin R."/>
            <person name="McLaughlin D.J."/>
            <person name="Morgenstern I."/>
            <person name="Morin E."/>
            <person name="Murat C."/>
            <person name="Nagy L.G."/>
            <person name="Nolan M."/>
            <person name="Ohm R.A."/>
            <person name="Patyshakuliyeva A."/>
            <person name="Rokas A."/>
            <person name="Ruiz-Duenas F.J."/>
            <person name="Sabat G."/>
            <person name="Salamov A."/>
            <person name="Samejima M."/>
            <person name="Schmutz J."/>
            <person name="Slot J.C."/>
            <person name="St John F."/>
            <person name="Stenlid J."/>
            <person name="Sun H."/>
            <person name="Sun S."/>
            <person name="Syed K."/>
            <person name="Tsang A."/>
            <person name="Wiebenga A."/>
            <person name="Young D."/>
            <person name="Pisabarro A."/>
            <person name="Eastwood D.C."/>
            <person name="Martin F."/>
            <person name="Cullen D."/>
            <person name="Grigoriev I.V."/>
            <person name="Hibbett D.S."/>
        </authorList>
    </citation>
    <scope>NUCLEOTIDE SEQUENCE</scope>
    <source>
        <strain evidence="12">FP-58527</strain>
    </source>
</reference>
<keyword evidence="12" id="KW-1185">Reference proteome</keyword>
<dbReference type="InterPro" id="IPR027786">
    <property type="entry name" value="Nse4/EID"/>
</dbReference>
<dbReference type="eggNOG" id="KOG2866">
    <property type="taxonomic scope" value="Eukaryota"/>
</dbReference>
<dbReference type="GO" id="GO:0006310">
    <property type="term" value="P:DNA recombination"/>
    <property type="evidence" value="ECO:0007669"/>
    <property type="project" value="UniProtKB-UniRule"/>
</dbReference>
<comment type="subunit">
    <text evidence="7">Component of the SMC5-SMC6 complex.</text>
</comment>
<keyword evidence="4 7" id="KW-0233">DNA recombination</keyword>
<comment type="subcellular location">
    <subcellularLocation>
        <location evidence="1 7">Nucleus</location>
    </subcellularLocation>
</comment>
<dbReference type="InterPro" id="IPR029225">
    <property type="entry name" value="Nse4_Nse3-bd"/>
</dbReference>
<evidence type="ECO:0000256" key="8">
    <source>
        <dbReference type="SAM" id="MobiDB-lite"/>
    </source>
</evidence>
<dbReference type="GO" id="GO:0005634">
    <property type="term" value="C:nucleus"/>
    <property type="evidence" value="ECO:0007669"/>
    <property type="project" value="UniProtKB-SubCell"/>
</dbReference>
<feature type="domain" description="Nse4/EID protein Nse3/MAGE-binding" evidence="10">
    <location>
        <begin position="74"/>
        <end position="131"/>
    </location>
</feature>
<dbReference type="EMBL" id="KE504258">
    <property type="protein sequence ID" value="EPS93751.1"/>
    <property type="molecule type" value="Genomic_DNA"/>
</dbReference>
<keyword evidence="6 7" id="KW-0539">Nucleus</keyword>
<evidence type="ECO:0000256" key="7">
    <source>
        <dbReference type="RuleBase" id="RU365071"/>
    </source>
</evidence>
<dbReference type="STRING" id="743788.S8DJM1"/>
<dbReference type="GO" id="GO:0006281">
    <property type="term" value="P:DNA repair"/>
    <property type="evidence" value="ECO:0007669"/>
    <property type="project" value="UniProtKB-UniRule"/>
</dbReference>
<dbReference type="InParanoid" id="S8DJM1"/>
<evidence type="ECO:0000256" key="2">
    <source>
        <dbReference type="ARBA" id="ARBA00008997"/>
    </source>
</evidence>
<feature type="region of interest" description="Disordered" evidence="8">
    <location>
        <begin position="1"/>
        <end position="24"/>
    </location>
</feature>
<feature type="region of interest" description="Disordered" evidence="8">
    <location>
        <begin position="178"/>
        <end position="200"/>
    </location>
</feature>
<protein>
    <recommendedName>
        <fullName evidence="7">Non-structural maintenance of chromosomes element 4</fullName>
    </recommendedName>
</protein>
<dbReference type="HOGENOM" id="CLU_041037_1_0_1"/>
<gene>
    <name evidence="11" type="ORF">FOMPIDRAFT_152928</name>
</gene>
<evidence type="ECO:0000256" key="6">
    <source>
        <dbReference type="ARBA" id="ARBA00023242"/>
    </source>
</evidence>
<name>S8DJM1_FOMSC</name>